<evidence type="ECO:0000313" key="3">
    <source>
        <dbReference type="Proteomes" id="UP000240569"/>
    </source>
</evidence>
<dbReference type="EMBL" id="NEXD01000017">
    <property type="protein sequence ID" value="PSN85921.1"/>
    <property type="molecule type" value="Genomic_DNA"/>
</dbReference>
<feature type="transmembrane region" description="Helical" evidence="1">
    <location>
        <begin position="91"/>
        <end position="111"/>
    </location>
</feature>
<feature type="transmembrane region" description="Helical" evidence="1">
    <location>
        <begin position="428"/>
        <end position="448"/>
    </location>
</feature>
<proteinExistence type="predicted"/>
<evidence type="ECO:0000313" key="2">
    <source>
        <dbReference type="EMBL" id="PSN85921.1"/>
    </source>
</evidence>
<comment type="caution">
    <text evidence="2">The sequence shown here is derived from an EMBL/GenBank/DDBJ whole genome shotgun (WGS) entry which is preliminary data.</text>
</comment>
<feature type="transmembrane region" description="Helical" evidence="1">
    <location>
        <begin position="181"/>
        <end position="200"/>
    </location>
</feature>
<accession>A0A2R6AHS0</accession>
<feature type="transmembrane region" description="Helical" evidence="1">
    <location>
        <begin position="117"/>
        <end position="143"/>
    </location>
</feature>
<dbReference type="AlphaFoldDB" id="A0A2R6AHS0"/>
<sequence>MVDLPLFRVLRFVLVTRFSRPLLVFMLAFLVYGIVLGSFLKITSGLEYYFIGLIAFTSSISALVGGLAVLKSDLDYLLVLPLDRKELTLSLYLSQFLASSGFLVIFVAPYIKSYFAHYYLGYELSILFLVCVALLATSLTVVVHPLDIKQRALVALVIGVWFISPTLGFEVSPTALLKGYTLFGVSTLVPLTLVVTSLAVRELLHADIAVFRTLGRRASTSFGYQASFLNKSPIRAIYAHYLSLLELAGRVNVSGNVSYTSARVRLRYALAATTALSLIYLFFSLKARNDSVLFALTTGSSFLPLFVAQSGLSNERAWLAFVALKPSTYLRHFLLAKSVSTFALVFPFVVVNVLLYFLGFKNALNTALFFAFCIPWIVVPSIYLSARFNPVQVKDTSVNPSQFNLKQLVSAIPVYAVILLGVSSVISLYIALGVSVAVLVISAFLIFNERTLEALVYRLSEAGFV</sequence>
<keyword evidence="1" id="KW-0812">Transmembrane</keyword>
<feature type="transmembrane region" description="Helical" evidence="1">
    <location>
        <begin position="268"/>
        <end position="285"/>
    </location>
</feature>
<feature type="transmembrane region" description="Helical" evidence="1">
    <location>
        <begin position="21"/>
        <end position="42"/>
    </location>
</feature>
<keyword evidence="1" id="KW-0472">Membrane</keyword>
<name>A0A2R6AHS0_9ARCH</name>
<feature type="transmembrane region" description="Helical" evidence="1">
    <location>
        <begin position="48"/>
        <end position="70"/>
    </location>
</feature>
<keyword evidence="1" id="KW-1133">Transmembrane helix</keyword>
<feature type="transmembrane region" description="Helical" evidence="1">
    <location>
        <begin position="152"/>
        <end position="169"/>
    </location>
</feature>
<reference evidence="2 3" key="1">
    <citation type="submission" date="2017-04" db="EMBL/GenBank/DDBJ databases">
        <title>Novel microbial lineages endemic to geothermal iron-oxide mats fill important gaps in the evolutionary history of Archaea.</title>
        <authorList>
            <person name="Jay Z.J."/>
            <person name="Beam J.P."/>
            <person name="Dlakic M."/>
            <person name="Rusch D.B."/>
            <person name="Kozubal M.A."/>
            <person name="Inskeep W.P."/>
        </authorList>
    </citation>
    <scope>NUCLEOTIDE SEQUENCE [LARGE SCALE GENOMIC DNA]</scope>
    <source>
        <strain evidence="2">BE_D</strain>
    </source>
</reference>
<protein>
    <submittedName>
        <fullName evidence="2">Uncharacterized protein</fullName>
    </submittedName>
</protein>
<feature type="transmembrane region" description="Helical" evidence="1">
    <location>
        <begin position="363"/>
        <end position="384"/>
    </location>
</feature>
<dbReference type="Proteomes" id="UP000240569">
    <property type="component" value="Unassembled WGS sequence"/>
</dbReference>
<feature type="transmembrane region" description="Helical" evidence="1">
    <location>
        <begin position="333"/>
        <end position="357"/>
    </location>
</feature>
<evidence type="ECO:0000256" key="1">
    <source>
        <dbReference type="SAM" id="Phobius"/>
    </source>
</evidence>
<organism evidence="2 3">
    <name type="scientific">Candidatus Marsarchaeota G1 archaeon BE_D</name>
    <dbReference type="NCBI Taxonomy" id="1978156"/>
    <lineage>
        <taxon>Archaea</taxon>
        <taxon>Candidatus Marsarchaeota</taxon>
        <taxon>Candidatus Marsarchaeota group 1</taxon>
    </lineage>
</organism>
<gene>
    <name evidence="2" type="ORF">B9Q02_04390</name>
</gene>